<dbReference type="RefSeq" id="WP_229871378.1">
    <property type="nucleotide sequence ID" value="NZ_BMSA01000062.1"/>
</dbReference>
<comment type="caution">
    <text evidence="2">The sequence shown here is derived from an EMBL/GenBank/DDBJ whole genome shotgun (WGS) entry which is preliminary data.</text>
</comment>
<reference evidence="2" key="2">
    <citation type="submission" date="2020-09" db="EMBL/GenBank/DDBJ databases">
        <authorList>
            <person name="Sun Q."/>
            <person name="Ohkuma M."/>
        </authorList>
    </citation>
    <scope>NUCLEOTIDE SEQUENCE</scope>
    <source>
        <strain evidence="2">JCM 4125</strain>
    </source>
</reference>
<dbReference type="InterPro" id="IPR046200">
    <property type="entry name" value="DUF6233"/>
</dbReference>
<name>A0A918M1Y7_9ACTN</name>
<proteinExistence type="predicted"/>
<dbReference type="Pfam" id="PF19746">
    <property type="entry name" value="DUF6233"/>
    <property type="match status" value="1"/>
</dbReference>
<organism evidence="2 3">
    <name type="scientific">Streptomyces phaeofaciens</name>
    <dbReference type="NCBI Taxonomy" id="68254"/>
    <lineage>
        <taxon>Bacteria</taxon>
        <taxon>Bacillati</taxon>
        <taxon>Actinomycetota</taxon>
        <taxon>Actinomycetes</taxon>
        <taxon>Kitasatosporales</taxon>
        <taxon>Streptomycetaceae</taxon>
        <taxon>Streptomyces</taxon>
    </lineage>
</organism>
<accession>A0A918M1Y7</accession>
<dbReference type="AlphaFoldDB" id="A0A918M1Y7"/>
<dbReference type="Proteomes" id="UP000646776">
    <property type="component" value="Unassembled WGS sequence"/>
</dbReference>
<evidence type="ECO:0000256" key="1">
    <source>
        <dbReference type="SAM" id="MobiDB-lite"/>
    </source>
</evidence>
<reference evidence="2" key="1">
    <citation type="journal article" date="2014" name="Int. J. Syst. Evol. Microbiol.">
        <title>Complete genome sequence of Corynebacterium casei LMG S-19264T (=DSM 44701T), isolated from a smear-ripened cheese.</title>
        <authorList>
            <consortium name="US DOE Joint Genome Institute (JGI-PGF)"/>
            <person name="Walter F."/>
            <person name="Albersmeier A."/>
            <person name="Kalinowski J."/>
            <person name="Ruckert C."/>
        </authorList>
    </citation>
    <scope>NUCLEOTIDE SEQUENCE</scope>
    <source>
        <strain evidence="2">JCM 4125</strain>
    </source>
</reference>
<keyword evidence="3" id="KW-1185">Reference proteome</keyword>
<dbReference type="EMBL" id="BMSA01000062">
    <property type="protein sequence ID" value="GGT99568.1"/>
    <property type="molecule type" value="Genomic_DNA"/>
</dbReference>
<protein>
    <submittedName>
        <fullName evidence="2">Uncharacterized protein</fullName>
    </submittedName>
</protein>
<sequence>MFDDLPPDLDRLHTLRVWHAMWLARIDAKITAVRQQQAEQERGRRNRPRQPEWTVELGIGISRPPVRVHAGDCHMTGNRRRPVDRDEARRLLTAGLQSCTHCQPDVELHIIDLPRGTTPASHHRPPPQGLHDEHSPTLALRP</sequence>
<evidence type="ECO:0000313" key="3">
    <source>
        <dbReference type="Proteomes" id="UP000646776"/>
    </source>
</evidence>
<evidence type="ECO:0000313" key="2">
    <source>
        <dbReference type="EMBL" id="GGT99568.1"/>
    </source>
</evidence>
<gene>
    <name evidence="2" type="ORF">GCM10010226_90810</name>
</gene>
<feature type="region of interest" description="Disordered" evidence="1">
    <location>
        <begin position="115"/>
        <end position="142"/>
    </location>
</feature>